<comment type="caution">
    <text evidence="3">The sequence shown here is derived from an EMBL/GenBank/DDBJ whole genome shotgun (WGS) entry which is preliminary data.</text>
</comment>
<name>A0A2N3YIV5_9MICO</name>
<protein>
    <submittedName>
        <fullName evidence="3">Uncharacterized protein</fullName>
    </submittedName>
</protein>
<proteinExistence type="predicted"/>
<dbReference type="AlphaFoldDB" id="A0A2N3YIV5"/>
<evidence type="ECO:0000313" key="4">
    <source>
        <dbReference type="Proteomes" id="UP000233781"/>
    </source>
</evidence>
<feature type="compositionally biased region" description="Acidic residues" evidence="1">
    <location>
        <begin position="134"/>
        <end position="146"/>
    </location>
</feature>
<reference evidence="3 4" key="1">
    <citation type="submission" date="2017-12" db="EMBL/GenBank/DDBJ databases">
        <title>Sequencing the genomes of 1000 Actinobacteria strains.</title>
        <authorList>
            <person name="Klenk H.-P."/>
        </authorList>
    </citation>
    <scope>NUCLEOTIDE SEQUENCE [LARGE SCALE GENOMIC DNA]</scope>
    <source>
        <strain evidence="3 4">DSM 12806</strain>
    </source>
</reference>
<feature type="compositionally biased region" description="Basic and acidic residues" evidence="1">
    <location>
        <begin position="404"/>
        <end position="417"/>
    </location>
</feature>
<keyword evidence="2" id="KW-0472">Membrane</keyword>
<feature type="compositionally biased region" description="Low complexity" evidence="1">
    <location>
        <begin position="301"/>
        <end position="321"/>
    </location>
</feature>
<accession>A0A2N3YIV5</accession>
<keyword evidence="2" id="KW-0812">Transmembrane</keyword>
<keyword evidence="2" id="KW-1133">Transmembrane helix</keyword>
<feature type="compositionally biased region" description="Low complexity" evidence="1">
    <location>
        <begin position="165"/>
        <end position="179"/>
    </location>
</feature>
<keyword evidence="4" id="KW-1185">Reference proteome</keyword>
<feature type="compositionally biased region" description="Basic and acidic residues" evidence="1">
    <location>
        <begin position="87"/>
        <end position="106"/>
    </location>
</feature>
<evidence type="ECO:0000256" key="2">
    <source>
        <dbReference type="SAM" id="Phobius"/>
    </source>
</evidence>
<dbReference type="EMBL" id="PJNE01000001">
    <property type="protein sequence ID" value="PKW26770.1"/>
    <property type="molecule type" value="Genomic_DNA"/>
</dbReference>
<feature type="compositionally biased region" description="Basic and acidic residues" evidence="1">
    <location>
        <begin position="147"/>
        <end position="164"/>
    </location>
</feature>
<sequence>MTTTQLIILLLVIVVAVALVLLLVRRSSARKDEARVEAAGIRAEAEAVASAMAGQQVFAQQADERAELARAEAEAAARQAAEAAREADRLAAEAGQHRAVVEETRSDYTSMLSRADEVDPDVRTPAPQDTDVVATDEPDLTDDDPDREPQTRAEARARREDAERAAWAGSPAAPVPGVSGAAVAGAGVWAEQHDDQHRDDATSGRADEPVTSDHAAGGEDGPAPTSGEPAWWDEPTDVEGGRVAPVATAPHDDEPDEDRSARIATAADYRDATDDAPAAAEPDAGSALASDAAPGSGEVWTGAAAGTEAGMTTTSGSFDDPTPAPADDETVDAARDAQTPTNEWGGPHESTDADEAVQHEGSSADPAEELPGEGTPSAAADPEALADEPSEDPAAGPAATDASADDRYDATPERDWGADEPALLAENEERGERLAEDRADMEREAAAAGMDTPHPVEPEPDEAVDHDEPASHEQASDEPEAAHDESAAAEPVDQDEPEAAHGESAADGPVDHDEPAAAAPVDQDEPAVSPDAPAEESAAASAPRRISEFHEIRDGGYGMGSAAALDDGAQPMDHPVQAYRDTMTFRVPGDPGYDEARADVWFYDAGAAERSGFRRSEG</sequence>
<dbReference type="OrthoDB" id="4871889at2"/>
<feature type="compositionally biased region" description="Basic and acidic residues" evidence="1">
    <location>
        <begin position="466"/>
        <end position="486"/>
    </location>
</feature>
<feature type="compositionally biased region" description="Basic and acidic residues" evidence="1">
    <location>
        <begin position="427"/>
        <end position="445"/>
    </location>
</feature>
<evidence type="ECO:0000256" key="1">
    <source>
        <dbReference type="SAM" id="MobiDB-lite"/>
    </source>
</evidence>
<feature type="compositionally biased region" description="Basic and acidic residues" evidence="1">
    <location>
        <begin position="191"/>
        <end position="208"/>
    </location>
</feature>
<feature type="compositionally biased region" description="Low complexity" evidence="1">
    <location>
        <begin position="526"/>
        <end position="544"/>
    </location>
</feature>
<feature type="compositionally biased region" description="Low complexity" evidence="1">
    <location>
        <begin position="275"/>
        <end position="289"/>
    </location>
</feature>
<organism evidence="3 4">
    <name type="scientific">Phycicoccus duodecadis</name>
    <dbReference type="NCBI Taxonomy" id="173053"/>
    <lineage>
        <taxon>Bacteria</taxon>
        <taxon>Bacillati</taxon>
        <taxon>Actinomycetota</taxon>
        <taxon>Actinomycetes</taxon>
        <taxon>Micrococcales</taxon>
        <taxon>Intrasporangiaceae</taxon>
        <taxon>Phycicoccus</taxon>
    </lineage>
</organism>
<dbReference type="RefSeq" id="WP_101395288.1">
    <property type="nucleotide sequence ID" value="NZ_PJNE01000001.1"/>
</dbReference>
<gene>
    <name evidence="3" type="ORF">ATL31_1592</name>
</gene>
<feature type="compositionally biased region" description="Low complexity" evidence="1">
    <location>
        <begin position="392"/>
        <end position="402"/>
    </location>
</feature>
<evidence type="ECO:0000313" key="3">
    <source>
        <dbReference type="EMBL" id="PKW26770.1"/>
    </source>
</evidence>
<feature type="region of interest" description="Disordered" evidence="1">
    <location>
        <begin position="191"/>
        <end position="574"/>
    </location>
</feature>
<feature type="transmembrane region" description="Helical" evidence="2">
    <location>
        <begin position="6"/>
        <end position="24"/>
    </location>
</feature>
<dbReference type="Proteomes" id="UP000233781">
    <property type="component" value="Unassembled WGS sequence"/>
</dbReference>
<feature type="region of interest" description="Disordered" evidence="1">
    <location>
        <begin position="87"/>
        <end position="179"/>
    </location>
</feature>
<feature type="compositionally biased region" description="Basic and acidic residues" evidence="1">
    <location>
        <begin position="545"/>
        <end position="554"/>
    </location>
</feature>